<name>A0A803LY53_CHEQI</name>
<protein>
    <recommendedName>
        <fullName evidence="1">Zinc knuckle CX2CX4HX4C domain-containing protein</fullName>
    </recommendedName>
</protein>
<dbReference type="Gramene" id="AUR62020404-RA">
    <property type="protein sequence ID" value="AUR62020404-RA:cds"/>
    <property type="gene ID" value="AUR62020404"/>
</dbReference>
<dbReference type="EnsemblPlants" id="AUR62020404-RA">
    <property type="protein sequence ID" value="AUR62020404-RA:cds"/>
    <property type="gene ID" value="AUR62020404"/>
</dbReference>
<keyword evidence="3" id="KW-1185">Reference proteome</keyword>
<proteinExistence type="predicted"/>
<evidence type="ECO:0000313" key="2">
    <source>
        <dbReference type="EnsemblPlants" id="AUR62020404-RA:cds"/>
    </source>
</evidence>
<dbReference type="InterPro" id="IPR025836">
    <property type="entry name" value="Zn_knuckle_CX2CX4HX4C"/>
</dbReference>
<reference evidence="2" key="1">
    <citation type="journal article" date="2017" name="Nature">
        <title>The genome of Chenopodium quinoa.</title>
        <authorList>
            <person name="Jarvis D.E."/>
            <person name="Ho Y.S."/>
            <person name="Lightfoot D.J."/>
            <person name="Schmoeckel S.M."/>
            <person name="Li B."/>
            <person name="Borm T.J.A."/>
            <person name="Ohyanagi H."/>
            <person name="Mineta K."/>
            <person name="Michell C.T."/>
            <person name="Saber N."/>
            <person name="Kharbatia N.M."/>
            <person name="Rupper R.R."/>
            <person name="Sharp A.R."/>
            <person name="Dally N."/>
            <person name="Boughton B.A."/>
            <person name="Woo Y.H."/>
            <person name="Gao G."/>
            <person name="Schijlen E.G.W.M."/>
            <person name="Guo X."/>
            <person name="Momin A.A."/>
            <person name="Negrao S."/>
            <person name="Al-Babili S."/>
            <person name="Gehring C."/>
            <person name="Roessner U."/>
            <person name="Jung C."/>
            <person name="Murphy K."/>
            <person name="Arold S.T."/>
            <person name="Gojobori T."/>
            <person name="van der Linden C.G."/>
            <person name="van Loo E.N."/>
            <person name="Jellen E.N."/>
            <person name="Maughan P.J."/>
            <person name="Tester M."/>
        </authorList>
    </citation>
    <scope>NUCLEOTIDE SEQUENCE [LARGE SCALE GENOMIC DNA]</scope>
    <source>
        <strain evidence="2">cv. PI 614886</strain>
    </source>
</reference>
<reference evidence="2" key="2">
    <citation type="submission" date="2021-03" db="UniProtKB">
        <authorList>
            <consortium name="EnsemblPlants"/>
        </authorList>
    </citation>
    <scope>IDENTIFICATION</scope>
</reference>
<evidence type="ECO:0000259" key="1">
    <source>
        <dbReference type="Pfam" id="PF14392"/>
    </source>
</evidence>
<organism evidence="2 3">
    <name type="scientific">Chenopodium quinoa</name>
    <name type="common">Quinoa</name>
    <dbReference type="NCBI Taxonomy" id="63459"/>
    <lineage>
        <taxon>Eukaryota</taxon>
        <taxon>Viridiplantae</taxon>
        <taxon>Streptophyta</taxon>
        <taxon>Embryophyta</taxon>
        <taxon>Tracheophyta</taxon>
        <taxon>Spermatophyta</taxon>
        <taxon>Magnoliopsida</taxon>
        <taxon>eudicotyledons</taxon>
        <taxon>Gunneridae</taxon>
        <taxon>Pentapetalae</taxon>
        <taxon>Caryophyllales</taxon>
        <taxon>Chenopodiaceae</taxon>
        <taxon>Chenopodioideae</taxon>
        <taxon>Atripliceae</taxon>
        <taxon>Chenopodium</taxon>
    </lineage>
</organism>
<feature type="domain" description="Zinc knuckle CX2CX4HX4C" evidence="1">
    <location>
        <begin position="8"/>
        <end position="55"/>
    </location>
</feature>
<dbReference type="Proteomes" id="UP000596660">
    <property type="component" value="Unplaced"/>
</dbReference>
<evidence type="ECO:0000313" key="3">
    <source>
        <dbReference type="Proteomes" id="UP000596660"/>
    </source>
</evidence>
<dbReference type="AlphaFoldDB" id="A0A803LY53"/>
<dbReference type="Pfam" id="PF14392">
    <property type="entry name" value="zf-CCHC_4"/>
    <property type="match status" value="1"/>
</dbReference>
<sequence>MCKWKVEIDVPKPLRRGVFVAGGGSKSKWVDIKYERLQIFCFFCGRLNHTDKECQVREIEGEQVGAVVYQYGTWLRASPMKMPLKSFAVREKERIWGDKLGSIRGEGSSSSNFVKRIKLAPVGVARKLHFASRKEQ</sequence>
<accession>A0A803LY53</accession>